<dbReference type="CDD" id="cd06222">
    <property type="entry name" value="RNase_H_like"/>
    <property type="match status" value="1"/>
</dbReference>
<evidence type="ECO:0000256" key="1">
    <source>
        <dbReference type="SAM" id="Phobius"/>
    </source>
</evidence>
<organism evidence="3">
    <name type="scientific">Sesamum angustifolium</name>
    <dbReference type="NCBI Taxonomy" id="2727405"/>
    <lineage>
        <taxon>Eukaryota</taxon>
        <taxon>Viridiplantae</taxon>
        <taxon>Streptophyta</taxon>
        <taxon>Embryophyta</taxon>
        <taxon>Tracheophyta</taxon>
        <taxon>Spermatophyta</taxon>
        <taxon>Magnoliopsida</taxon>
        <taxon>eudicotyledons</taxon>
        <taxon>Gunneridae</taxon>
        <taxon>Pentapetalae</taxon>
        <taxon>asterids</taxon>
        <taxon>lamiids</taxon>
        <taxon>Lamiales</taxon>
        <taxon>Pedaliaceae</taxon>
        <taxon>Sesamum</taxon>
    </lineage>
</organism>
<evidence type="ECO:0000259" key="2">
    <source>
        <dbReference type="Pfam" id="PF13456"/>
    </source>
</evidence>
<feature type="transmembrane region" description="Helical" evidence="1">
    <location>
        <begin position="12"/>
        <end position="30"/>
    </location>
</feature>
<keyword evidence="1" id="KW-0812">Transmembrane</keyword>
<dbReference type="InterPro" id="IPR044730">
    <property type="entry name" value="RNase_H-like_dom_plant"/>
</dbReference>
<accession>A0AAW2IWM6</accession>
<proteinExistence type="predicted"/>
<dbReference type="AlphaFoldDB" id="A0AAW2IWM6"/>
<dbReference type="InterPro" id="IPR002156">
    <property type="entry name" value="RNaseH_domain"/>
</dbReference>
<dbReference type="PANTHER" id="PTHR47723">
    <property type="entry name" value="OS05G0353850 PROTEIN"/>
    <property type="match status" value="1"/>
</dbReference>
<evidence type="ECO:0000313" key="3">
    <source>
        <dbReference type="EMBL" id="KAL0286457.1"/>
    </source>
</evidence>
<dbReference type="InterPro" id="IPR036397">
    <property type="entry name" value="RNaseH_sf"/>
</dbReference>
<gene>
    <name evidence="3" type="ORF">Sangu_2732700</name>
</gene>
<protein>
    <recommendedName>
        <fullName evidence="2">RNase H type-1 domain-containing protein</fullName>
    </recommendedName>
</protein>
<dbReference type="Pfam" id="PF13456">
    <property type="entry name" value="RVT_3"/>
    <property type="match status" value="1"/>
</dbReference>
<reference evidence="3" key="2">
    <citation type="journal article" date="2024" name="Plant">
        <title>Genomic evolution and insights into agronomic trait innovations of Sesamum species.</title>
        <authorList>
            <person name="Miao H."/>
            <person name="Wang L."/>
            <person name="Qu L."/>
            <person name="Liu H."/>
            <person name="Sun Y."/>
            <person name="Le M."/>
            <person name="Wang Q."/>
            <person name="Wei S."/>
            <person name="Zheng Y."/>
            <person name="Lin W."/>
            <person name="Duan Y."/>
            <person name="Cao H."/>
            <person name="Xiong S."/>
            <person name="Wang X."/>
            <person name="Wei L."/>
            <person name="Li C."/>
            <person name="Ma Q."/>
            <person name="Ju M."/>
            <person name="Zhao R."/>
            <person name="Li G."/>
            <person name="Mu C."/>
            <person name="Tian Q."/>
            <person name="Mei H."/>
            <person name="Zhang T."/>
            <person name="Gao T."/>
            <person name="Zhang H."/>
        </authorList>
    </citation>
    <scope>NUCLEOTIDE SEQUENCE</scope>
    <source>
        <strain evidence="3">G01</strain>
    </source>
</reference>
<dbReference type="InterPro" id="IPR053151">
    <property type="entry name" value="RNase_H-like"/>
</dbReference>
<dbReference type="GO" id="GO:0003676">
    <property type="term" value="F:nucleic acid binding"/>
    <property type="evidence" value="ECO:0007669"/>
    <property type="project" value="InterPro"/>
</dbReference>
<comment type="caution">
    <text evidence="3">The sequence shown here is derived from an EMBL/GenBank/DDBJ whole genome shotgun (WGS) entry which is preliminary data.</text>
</comment>
<dbReference type="EMBL" id="JACGWK010001538">
    <property type="protein sequence ID" value="KAL0286457.1"/>
    <property type="molecule type" value="Genomic_DNA"/>
</dbReference>
<name>A0AAW2IWM6_9LAMI</name>
<sequence>MVYFWWYSTPFHSVLHIRMLIPFLILWFTWTQWNATKYRGVLFSTDGIILEVQRHLPTLYAAQTLMSTQWKGNLYRAGVMGLIFRQTIPRAPNTDSSSFGNPGLAGAAGIIRDSAGHIHLACKVALGIGTSVLVELTAVWRGLELALIHGLAALVVEADATTVISLLQSRVSGKWELIMADIQHIFMEVNGAADHLAKEAASLQLTRVLHHNDITGVLRGILYLDRRGVPHLRRG</sequence>
<feature type="domain" description="RNase H type-1" evidence="2">
    <location>
        <begin position="93"/>
        <end position="186"/>
    </location>
</feature>
<dbReference type="SUPFAM" id="SSF53098">
    <property type="entry name" value="Ribonuclease H-like"/>
    <property type="match status" value="1"/>
</dbReference>
<dbReference type="InterPro" id="IPR012337">
    <property type="entry name" value="RNaseH-like_sf"/>
</dbReference>
<keyword evidence="1" id="KW-1133">Transmembrane helix</keyword>
<dbReference type="Gene3D" id="3.30.420.10">
    <property type="entry name" value="Ribonuclease H-like superfamily/Ribonuclease H"/>
    <property type="match status" value="1"/>
</dbReference>
<dbReference type="GO" id="GO:0004523">
    <property type="term" value="F:RNA-DNA hybrid ribonuclease activity"/>
    <property type="evidence" value="ECO:0007669"/>
    <property type="project" value="InterPro"/>
</dbReference>
<keyword evidence="1" id="KW-0472">Membrane</keyword>
<dbReference type="PANTHER" id="PTHR47723:SF19">
    <property type="entry name" value="POLYNUCLEOTIDYL TRANSFERASE, RIBONUCLEASE H-LIKE SUPERFAMILY PROTEIN"/>
    <property type="match status" value="1"/>
</dbReference>
<reference evidence="3" key="1">
    <citation type="submission" date="2020-06" db="EMBL/GenBank/DDBJ databases">
        <authorList>
            <person name="Li T."/>
            <person name="Hu X."/>
            <person name="Zhang T."/>
            <person name="Song X."/>
            <person name="Zhang H."/>
            <person name="Dai N."/>
            <person name="Sheng W."/>
            <person name="Hou X."/>
            <person name="Wei L."/>
        </authorList>
    </citation>
    <scope>NUCLEOTIDE SEQUENCE</scope>
    <source>
        <strain evidence="3">G01</strain>
        <tissue evidence="3">Leaf</tissue>
    </source>
</reference>